<dbReference type="Gene3D" id="1.10.10.10">
    <property type="entry name" value="Winged helix-like DNA-binding domain superfamily/Winged helix DNA-binding domain"/>
    <property type="match status" value="1"/>
</dbReference>
<sequence length="297" mass="33020">MDNFAGLVAFVKSAETCSFVDAGRILGISASAVGKSVSRLEERLGTRLFQRNTRNMKLTAEGALFLQRCQRIISEMSAAEEELSDIKGEPRGLLRVSLPSVGTLLHSVLEEFMVEFPNIELEVDFSDRKVDLIDEAFDAVVRIGNVDDSRLVSRQIFSFQRYLVASPEYLTRAGIPDKPSDLLQHSCLLYKFPNTGKIEPWPVDGWNSLILQNLRSPMSCNAIETLAFLAARGRGIACLPDFCVRDSLESGRLQRVLGAEDTQPRALTVLWPSSKYVVPKLRAFIDFLSAHSFVSTS</sequence>
<reference evidence="6 7" key="1">
    <citation type="submission" date="2018-06" db="EMBL/GenBank/DDBJ databases">
        <title>Genomic Encyclopedia of Type Strains, Phase IV (KMG-V): Genome sequencing to study the core and pangenomes of soil and plant-associated prokaryotes.</title>
        <authorList>
            <person name="Whitman W."/>
        </authorList>
    </citation>
    <scope>NUCLEOTIDE SEQUENCE [LARGE SCALE GENOMIC DNA]</scope>
    <source>
        <strain evidence="6 7">SRCL-318</strain>
    </source>
</reference>
<dbReference type="PANTHER" id="PTHR30537">
    <property type="entry name" value="HTH-TYPE TRANSCRIPTIONAL REGULATOR"/>
    <property type="match status" value="1"/>
</dbReference>
<evidence type="ECO:0000313" key="7">
    <source>
        <dbReference type="Proteomes" id="UP000247772"/>
    </source>
</evidence>
<dbReference type="SUPFAM" id="SSF53850">
    <property type="entry name" value="Periplasmic binding protein-like II"/>
    <property type="match status" value="1"/>
</dbReference>
<dbReference type="SUPFAM" id="SSF46785">
    <property type="entry name" value="Winged helix' DNA-binding domain"/>
    <property type="match status" value="1"/>
</dbReference>
<dbReference type="InterPro" id="IPR000847">
    <property type="entry name" value="LysR_HTH_N"/>
</dbReference>
<dbReference type="InterPro" id="IPR058163">
    <property type="entry name" value="LysR-type_TF_proteobact-type"/>
</dbReference>
<keyword evidence="2" id="KW-0805">Transcription regulation</keyword>
<dbReference type="PANTHER" id="PTHR30537:SF72">
    <property type="entry name" value="LYSR FAMILY TRANSCRIPTIONAL REGULATOR"/>
    <property type="match status" value="1"/>
</dbReference>
<dbReference type="GO" id="GO:0043565">
    <property type="term" value="F:sequence-specific DNA binding"/>
    <property type="evidence" value="ECO:0007669"/>
    <property type="project" value="TreeGrafter"/>
</dbReference>
<name>A0A2V4T6V5_9BURK</name>
<dbReference type="InterPro" id="IPR036388">
    <property type="entry name" value="WH-like_DNA-bd_sf"/>
</dbReference>
<dbReference type="GO" id="GO:0006351">
    <property type="term" value="P:DNA-templated transcription"/>
    <property type="evidence" value="ECO:0007669"/>
    <property type="project" value="TreeGrafter"/>
</dbReference>
<evidence type="ECO:0000256" key="1">
    <source>
        <dbReference type="ARBA" id="ARBA00009437"/>
    </source>
</evidence>
<keyword evidence="4" id="KW-0804">Transcription</keyword>
<dbReference type="PROSITE" id="PS50931">
    <property type="entry name" value="HTH_LYSR"/>
    <property type="match status" value="1"/>
</dbReference>
<dbReference type="Proteomes" id="UP000247772">
    <property type="component" value="Unassembled WGS sequence"/>
</dbReference>
<evidence type="ECO:0000313" key="6">
    <source>
        <dbReference type="EMBL" id="PYE21275.1"/>
    </source>
</evidence>
<dbReference type="InterPro" id="IPR005119">
    <property type="entry name" value="LysR_subst-bd"/>
</dbReference>
<evidence type="ECO:0000256" key="4">
    <source>
        <dbReference type="ARBA" id="ARBA00023163"/>
    </source>
</evidence>
<dbReference type="InterPro" id="IPR036390">
    <property type="entry name" value="WH_DNA-bd_sf"/>
</dbReference>
<dbReference type="Pfam" id="PF03466">
    <property type="entry name" value="LysR_substrate"/>
    <property type="match status" value="1"/>
</dbReference>
<dbReference type="EMBL" id="QJSQ01000015">
    <property type="protein sequence ID" value="PYE21275.1"/>
    <property type="molecule type" value="Genomic_DNA"/>
</dbReference>
<comment type="caution">
    <text evidence="6">The sequence shown here is derived from an EMBL/GenBank/DDBJ whole genome shotgun (WGS) entry which is preliminary data.</text>
</comment>
<evidence type="ECO:0000259" key="5">
    <source>
        <dbReference type="PROSITE" id="PS50931"/>
    </source>
</evidence>
<keyword evidence="3" id="KW-0238">DNA-binding</keyword>
<dbReference type="Pfam" id="PF00126">
    <property type="entry name" value="HTH_1"/>
    <property type="match status" value="1"/>
</dbReference>
<dbReference type="OrthoDB" id="9110639at2"/>
<accession>A0A2V4T6V5</accession>
<evidence type="ECO:0000256" key="3">
    <source>
        <dbReference type="ARBA" id="ARBA00023125"/>
    </source>
</evidence>
<dbReference type="Gene3D" id="3.40.190.290">
    <property type="match status" value="1"/>
</dbReference>
<evidence type="ECO:0000256" key="2">
    <source>
        <dbReference type="ARBA" id="ARBA00023015"/>
    </source>
</evidence>
<dbReference type="GO" id="GO:0003700">
    <property type="term" value="F:DNA-binding transcription factor activity"/>
    <property type="evidence" value="ECO:0007669"/>
    <property type="project" value="InterPro"/>
</dbReference>
<protein>
    <submittedName>
        <fullName evidence="6">LysR family transcriptional regulator</fullName>
    </submittedName>
</protein>
<dbReference type="CDD" id="cd08476">
    <property type="entry name" value="PBP2_CrgA_like_7"/>
    <property type="match status" value="1"/>
</dbReference>
<gene>
    <name evidence="6" type="ORF">C7410_115118</name>
</gene>
<organism evidence="6 7">
    <name type="scientific">Paraburkholderia silvatlantica</name>
    <dbReference type="NCBI Taxonomy" id="321895"/>
    <lineage>
        <taxon>Bacteria</taxon>
        <taxon>Pseudomonadati</taxon>
        <taxon>Pseudomonadota</taxon>
        <taxon>Betaproteobacteria</taxon>
        <taxon>Burkholderiales</taxon>
        <taxon>Burkholderiaceae</taxon>
        <taxon>Paraburkholderia</taxon>
    </lineage>
</organism>
<dbReference type="AlphaFoldDB" id="A0A2V4T6V5"/>
<dbReference type="FunFam" id="1.10.10.10:FF:000001">
    <property type="entry name" value="LysR family transcriptional regulator"/>
    <property type="match status" value="1"/>
</dbReference>
<proteinExistence type="inferred from homology"/>
<comment type="similarity">
    <text evidence="1">Belongs to the LysR transcriptional regulatory family.</text>
</comment>
<feature type="domain" description="HTH lysR-type" evidence="5">
    <location>
        <begin position="1"/>
        <end position="59"/>
    </location>
</feature>